<proteinExistence type="predicted"/>
<accession>A0A2U3NGC0</accession>
<dbReference type="AlphaFoldDB" id="A0A2U3NGC0"/>
<sequence>VGGDLPPIDRMVAEFVTAVITTPRVADRLFDQAHAVLSDREIVEVLQICGYYWCLARVATVLDITSTTIHGQMPSLGDS</sequence>
<reference evidence="1 2" key="1">
    <citation type="submission" date="2017-01" db="EMBL/GenBank/DDBJ databases">
        <authorList>
            <consortium name="Urmite Genomes"/>
        </authorList>
    </citation>
    <scope>NUCLEOTIDE SEQUENCE [LARGE SCALE GENOMIC DNA]</scope>
    <source>
        <strain evidence="1 2">AB308</strain>
    </source>
</reference>
<organism evidence="1 2">
    <name type="scientific">Mycobacterium terramassiliense</name>
    <dbReference type="NCBI Taxonomy" id="1841859"/>
    <lineage>
        <taxon>Bacteria</taxon>
        <taxon>Bacillati</taxon>
        <taxon>Actinomycetota</taxon>
        <taxon>Actinomycetes</taxon>
        <taxon>Mycobacteriales</taxon>
        <taxon>Mycobacteriaceae</taxon>
        <taxon>Mycobacterium</taxon>
    </lineage>
</organism>
<dbReference type="InterPro" id="IPR029032">
    <property type="entry name" value="AhpD-like"/>
</dbReference>
<evidence type="ECO:0008006" key="3">
    <source>
        <dbReference type="Google" id="ProtNLM"/>
    </source>
</evidence>
<evidence type="ECO:0000313" key="1">
    <source>
        <dbReference type="EMBL" id="SPM30596.1"/>
    </source>
</evidence>
<protein>
    <recommendedName>
        <fullName evidence="3">Alkylhydroperoxidase family enzyme, contains CxxC motif</fullName>
    </recommendedName>
</protein>
<evidence type="ECO:0000313" key="2">
    <source>
        <dbReference type="Proteomes" id="UP000241595"/>
    </source>
</evidence>
<dbReference type="Gene3D" id="1.20.1290.10">
    <property type="entry name" value="AhpD-like"/>
    <property type="match status" value="1"/>
</dbReference>
<dbReference type="SUPFAM" id="SSF69118">
    <property type="entry name" value="AhpD-like"/>
    <property type="match status" value="1"/>
</dbReference>
<feature type="non-terminal residue" evidence="1">
    <location>
        <position position="1"/>
    </location>
</feature>
<dbReference type="Proteomes" id="UP000241595">
    <property type="component" value="Unassembled WGS sequence"/>
</dbReference>
<dbReference type="EMBL" id="FTRV01000015">
    <property type="protein sequence ID" value="SPM30596.1"/>
    <property type="molecule type" value="Genomic_DNA"/>
</dbReference>
<dbReference type="STRING" id="1841859.GCA_900157385_04106"/>
<keyword evidence="2" id="KW-1185">Reference proteome</keyword>
<name>A0A2U3NGC0_9MYCO</name>
<gene>
    <name evidence="1" type="ORF">MTAB308_4105</name>
</gene>